<dbReference type="Pfam" id="PF15434">
    <property type="entry name" value="FAM104"/>
    <property type="match status" value="1"/>
</dbReference>
<feature type="region of interest" description="Disordered" evidence="1">
    <location>
        <begin position="1"/>
        <end position="39"/>
    </location>
</feature>
<proteinExistence type="predicted"/>
<sequence>KRRRNGSKEGNHHSTQPKRNKRNPIFQDSQDTEVAIFME</sequence>
<organism evidence="2">
    <name type="scientific">Pongo abelii</name>
    <name type="common">Sumatran orangutan</name>
    <name type="synonym">Pongo pygmaeus abelii</name>
    <dbReference type="NCBI Taxonomy" id="9601"/>
    <lineage>
        <taxon>Eukaryota</taxon>
        <taxon>Metazoa</taxon>
        <taxon>Chordata</taxon>
        <taxon>Craniata</taxon>
        <taxon>Vertebrata</taxon>
        <taxon>Euteleostomi</taxon>
        <taxon>Mammalia</taxon>
        <taxon>Eutheria</taxon>
        <taxon>Euarchontoglires</taxon>
        <taxon>Primates</taxon>
        <taxon>Haplorrhini</taxon>
        <taxon>Catarrhini</taxon>
        <taxon>Hominidae</taxon>
        <taxon>Pongo</taxon>
    </lineage>
</organism>
<protein>
    <submittedName>
        <fullName evidence="2">FAM104B isoform 4</fullName>
    </submittedName>
</protein>
<name>A0A2J8R417_PONAB</name>
<comment type="caution">
    <text evidence="2">The sequence shown here is derived from an EMBL/GenBank/DDBJ whole genome shotgun (WGS) entry which is preliminary data.</text>
</comment>
<evidence type="ECO:0000256" key="1">
    <source>
        <dbReference type="SAM" id="MobiDB-lite"/>
    </source>
</evidence>
<feature type="non-terminal residue" evidence="2">
    <location>
        <position position="1"/>
    </location>
</feature>
<accession>A0A2J8R417</accession>
<dbReference type="PANTHER" id="PTHR34763">
    <property type="entry name" value="PROTEIN FAM104A"/>
    <property type="match status" value="1"/>
</dbReference>
<reference evidence="2" key="1">
    <citation type="submission" date="2017-12" db="EMBL/GenBank/DDBJ databases">
        <title>High-resolution comparative analysis of great ape genomes.</title>
        <authorList>
            <person name="Pollen A."/>
            <person name="Hastie A."/>
            <person name="Hormozdiari F."/>
            <person name="Dougherty M."/>
            <person name="Liu R."/>
            <person name="Chaisson M."/>
            <person name="Hoppe E."/>
            <person name="Hill C."/>
            <person name="Pang A."/>
            <person name="Hillier L."/>
            <person name="Baker C."/>
            <person name="Armstrong J."/>
            <person name="Shendure J."/>
            <person name="Paten B."/>
            <person name="Wilson R."/>
            <person name="Chao H."/>
            <person name="Schneider V."/>
            <person name="Ventura M."/>
            <person name="Kronenberg Z."/>
            <person name="Murali S."/>
            <person name="Gordon D."/>
            <person name="Cantsilieris S."/>
            <person name="Munson K."/>
            <person name="Nelson B."/>
            <person name="Raja A."/>
            <person name="Underwood J."/>
            <person name="Diekhans M."/>
            <person name="Fiddes I."/>
            <person name="Haussler D."/>
            <person name="Eichler E."/>
        </authorList>
    </citation>
    <scope>NUCLEOTIDE SEQUENCE [LARGE SCALE GENOMIC DNA]</scope>
    <source>
        <strain evidence="2">Susie</strain>
    </source>
</reference>
<gene>
    <name evidence="2" type="ORF">CR201_G0054231</name>
</gene>
<dbReference type="PANTHER" id="PTHR34763:SF2">
    <property type="entry name" value="PROTEIN FAM104B"/>
    <property type="match status" value="1"/>
</dbReference>
<dbReference type="InterPro" id="IPR029222">
    <property type="entry name" value="VCF1/2-like"/>
</dbReference>
<feature type="compositionally biased region" description="Basic and acidic residues" evidence="1">
    <location>
        <begin position="1"/>
        <end position="12"/>
    </location>
</feature>
<dbReference type="EMBL" id="NDHI03003767">
    <property type="protein sequence ID" value="PNJ03268.1"/>
    <property type="molecule type" value="Genomic_DNA"/>
</dbReference>
<evidence type="ECO:0000313" key="2">
    <source>
        <dbReference type="EMBL" id="PNJ03268.1"/>
    </source>
</evidence>
<dbReference type="AlphaFoldDB" id="A0A2J8R417"/>